<evidence type="ECO:0000256" key="1">
    <source>
        <dbReference type="ARBA" id="ARBA00004141"/>
    </source>
</evidence>
<feature type="compositionally biased region" description="Basic residues" evidence="6">
    <location>
        <begin position="654"/>
        <end position="664"/>
    </location>
</feature>
<feature type="compositionally biased region" description="Basic and acidic residues" evidence="6">
    <location>
        <begin position="55"/>
        <end position="71"/>
    </location>
</feature>
<gene>
    <name evidence="9" type="ORF">HXX76_000464</name>
</gene>
<dbReference type="SMART" id="SM00054">
    <property type="entry name" value="EFh"/>
    <property type="match status" value="1"/>
</dbReference>
<dbReference type="GO" id="GO:0005509">
    <property type="term" value="F:calcium ion binding"/>
    <property type="evidence" value="ECO:0007669"/>
    <property type="project" value="InterPro"/>
</dbReference>
<sequence length="1236" mass="125819">MDARGKGPSGQANGGAGPSTRAAAATELVQVLITPSSPPLPTAPTLSPGPEEPNVDERSSLLGRAWDRSDRPTSSATAPTHPPAASSGGSGSRAPPGPSSNGFRSTAAPASTGTGSGTPPFGRMSASGATVAFSTGGGGVGGSLSPFETTAPTAALQQAGGSGPGLMSPGSRGGSGVNVGRGGSTTRAPPERQASTLLRASTLAGDLHTAVPASHAPGAMQSQASGASVNAGAGAGGGGGGGGAGAGTGKAAAAGGAAGAGGGVMGRRGSGKLGAAGVGGGGGGGRELVEEEGDQETVAQLNEYLRDEQLRHAADTRRWLKVVTRATLKRSFMVLITAGGLAAAIYFSRTAWGMVERAGLPRWRWFLIVGCLPPVWYIPWFTIFLVVLLLESLLPVTAPVRAGEGAGPAPGSPEERRGDPAGGPAMVIYHILGVRRHMVRILRSVCGQLLAHFVVVDYLDPEYTSTEGTAMKAWTCVTLFLLANCLKAFTAKALSKHFHSRGYLQRMQESVKQELVLMALSRPCPGRTASDALTHLGLGYHLANIFGYNAGPQMGHSKSYGGLISGGGGGGGGGGAGGSAGGAAGGGGGGKGGAGYGKPAPGVAVASPFACAASAAALRDYQSVPPSAAPMAAMAAEAAANAAAAAAASQQAGRRSHERAHPHAHSTGDLLALGSKGGDGSVHGGGRGGGGADGSVRGGTAGLGGGWGSGASAGQPGRRPSRELDRQAAAGGRGRGHPPGWSDLLRMFRQHFRKTYVKTKVQWDLSRPSNGNTDGGNAAVAAANAAANAVRPGVGGPVGMGASGGGPGGAAGGGRLGPGAAGGGEGAGRLDFSQLRTSLFWLEQHIRRNKLRMGVTLSDQLRAAAEDGEAVQEVTSKTEAKRLAFYIHMNVLGLSDLRGRKYIVARDFEPFFGTAQEVREAFAVFDHDGDGRITLQNMVDTVVRIYKERKKLALTLQDTRTVVAKLELICGVVLHVLFAFVYLIIFQVNVRELWLTFSSVTLAFVFVFGNSIRSIYEAVLFLFVVHPFDVGDYVLLANGDMVKVEEIALLFCTFLKGDGRRLYYPNTKLMGEAITNVSRSDTYWDSAQMLVDIATPGSALEAAEARLKRWLADNPKQFTGSAGVLARTVTNPAKLQLSVFWEYCHPGEDAGRTGRWRSKAMLVLAGALDSLHVSYTLPAMKDVRPTKEVAAAVGLMADDGTGVTASARLAAEAAGAGGGNGAVTVGATLGAMGVQI</sequence>
<evidence type="ECO:0000256" key="5">
    <source>
        <dbReference type="ARBA" id="ARBA00023136"/>
    </source>
</evidence>
<dbReference type="InterPro" id="IPR011992">
    <property type="entry name" value="EF-hand-dom_pair"/>
</dbReference>
<evidence type="ECO:0000256" key="7">
    <source>
        <dbReference type="SAM" id="Phobius"/>
    </source>
</evidence>
<protein>
    <recommendedName>
        <fullName evidence="8">EF-hand domain-containing protein</fullName>
    </recommendedName>
</protein>
<feature type="region of interest" description="Disordered" evidence="6">
    <location>
        <begin position="1"/>
        <end position="123"/>
    </location>
</feature>
<dbReference type="InterPro" id="IPR006685">
    <property type="entry name" value="MscS_channel_2nd"/>
</dbReference>
<dbReference type="PROSITE" id="PS50222">
    <property type="entry name" value="EF_HAND_2"/>
    <property type="match status" value="1"/>
</dbReference>
<evidence type="ECO:0000259" key="8">
    <source>
        <dbReference type="PROSITE" id="PS50222"/>
    </source>
</evidence>
<feature type="transmembrane region" description="Helical" evidence="7">
    <location>
        <begin position="993"/>
        <end position="1012"/>
    </location>
</feature>
<dbReference type="PANTHER" id="PTHR31618">
    <property type="entry name" value="MECHANOSENSITIVE ION CHANNEL PROTEIN 5"/>
    <property type="match status" value="1"/>
</dbReference>
<dbReference type="Pfam" id="PF00924">
    <property type="entry name" value="MS_channel_2nd"/>
    <property type="match status" value="1"/>
</dbReference>
<comment type="subcellular location">
    <subcellularLocation>
        <location evidence="1">Membrane</location>
        <topology evidence="1">Multi-pass membrane protein</topology>
    </subcellularLocation>
</comment>
<feature type="transmembrane region" description="Helical" evidence="7">
    <location>
        <begin position="966"/>
        <end position="987"/>
    </location>
</feature>
<dbReference type="InterPro" id="IPR023408">
    <property type="entry name" value="MscS_beta-dom_sf"/>
</dbReference>
<feature type="region of interest" description="Disordered" evidence="6">
    <location>
        <begin position="155"/>
        <end position="193"/>
    </location>
</feature>
<evidence type="ECO:0000256" key="2">
    <source>
        <dbReference type="ARBA" id="ARBA00008017"/>
    </source>
</evidence>
<dbReference type="SUPFAM" id="SSF50182">
    <property type="entry name" value="Sm-like ribonucleoproteins"/>
    <property type="match status" value="1"/>
</dbReference>
<feature type="transmembrane region" description="Helical" evidence="7">
    <location>
        <begin position="367"/>
        <end position="390"/>
    </location>
</feature>
<feature type="compositionally biased region" description="Gly residues" evidence="6">
    <location>
        <begin position="675"/>
        <end position="711"/>
    </location>
</feature>
<dbReference type="GO" id="GO:0008381">
    <property type="term" value="F:mechanosensitive monoatomic ion channel activity"/>
    <property type="evidence" value="ECO:0007669"/>
    <property type="project" value="TreeGrafter"/>
</dbReference>
<feature type="compositionally biased region" description="Gly residues" evidence="6">
    <location>
        <begin position="171"/>
        <end position="183"/>
    </location>
</feature>
<dbReference type="Gene3D" id="2.30.30.60">
    <property type="match status" value="1"/>
</dbReference>
<dbReference type="InterPro" id="IPR010920">
    <property type="entry name" value="LSM_dom_sf"/>
</dbReference>
<evidence type="ECO:0000256" key="6">
    <source>
        <dbReference type="SAM" id="MobiDB-lite"/>
    </source>
</evidence>
<dbReference type="InterPro" id="IPR016688">
    <property type="entry name" value="MscS-like_plants/fungi"/>
</dbReference>
<evidence type="ECO:0000256" key="3">
    <source>
        <dbReference type="ARBA" id="ARBA00022692"/>
    </source>
</evidence>
<dbReference type="InterPro" id="IPR002048">
    <property type="entry name" value="EF_hand_dom"/>
</dbReference>
<dbReference type="AlphaFoldDB" id="A0A835WEW8"/>
<keyword evidence="3 7" id="KW-0812">Transmembrane</keyword>
<feature type="domain" description="EF-hand" evidence="8">
    <location>
        <begin position="913"/>
        <end position="948"/>
    </location>
</feature>
<feature type="region of interest" description="Disordered" evidence="6">
    <location>
        <begin position="234"/>
        <end position="261"/>
    </location>
</feature>
<comment type="caution">
    <text evidence="9">The sequence shown here is derived from an EMBL/GenBank/DDBJ whole genome shotgun (WGS) entry which is preliminary data.</text>
</comment>
<dbReference type="GO" id="GO:0005886">
    <property type="term" value="C:plasma membrane"/>
    <property type="evidence" value="ECO:0007669"/>
    <property type="project" value="TreeGrafter"/>
</dbReference>
<dbReference type="PANTHER" id="PTHR31618:SF1">
    <property type="entry name" value="EF-HAND DOMAIN-CONTAINING PROTEIN"/>
    <property type="match status" value="1"/>
</dbReference>
<organism evidence="9 10">
    <name type="scientific">Chlamydomonas incerta</name>
    <dbReference type="NCBI Taxonomy" id="51695"/>
    <lineage>
        <taxon>Eukaryota</taxon>
        <taxon>Viridiplantae</taxon>
        <taxon>Chlorophyta</taxon>
        <taxon>core chlorophytes</taxon>
        <taxon>Chlorophyceae</taxon>
        <taxon>CS clade</taxon>
        <taxon>Chlamydomonadales</taxon>
        <taxon>Chlamydomonadaceae</taxon>
        <taxon>Chlamydomonas</taxon>
    </lineage>
</organism>
<name>A0A835WEW8_CHLIN</name>
<evidence type="ECO:0000256" key="4">
    <source>
        <dbReference type="ARBA" id="ARBA00022989"/>
    </source>
</evidence>
<feature type="compositionally biased region" description="Gly residues" evidence="6">
    <location>
        <begin position="234"/>
        <end position="248"/>
    </location>
</feature>
<feature type="compositionally biased region" description="Low complexity" evidence="6">
    <location>
        <begin position="105"/>
        <end position="123"/>
    </location>
</feature>
<feature type="transmembrane region" description="Helical" evidence="7">
    <location>
        <begin position="327"/>
        <end position="347"/>
    </location>
</feature>
<dbReference type="EMBL" id="JAEHOC010000001">
    <property type="protein sequence ID" value="KAG2445860.1"/>
    <property type="molecule type" value="Genomic_DNA"/>
</dbReference>
<keyword evidence="5 7" id="KW-0472">Membrane</keyword>
<feature type="compositionally biased region" description="Low complexity" evidence="6">
    <location>
        <begin position="72"/>
        <end position="87"/>
    </location>
</feature>
<dbReference type="GO" id="GO:0006820">
    <property type="term" value="P:monoatomic anion transport"/>
    <property type="evidence" value="ECO:0007669"/>
    <property type="project" value="TreeGrafter"/>
</dbReference>
<evidence type="ECO:0000313" key="10">
    <source>
        <dbReference type="Proteomes" id="UP000650467"/>
    </source>
</evidence>
<feature type="region of interest" description="Disordered" evidence="6">
    <location>
        <begin position="574"/>
        <end position="595"/>
    </location>
</feature>
<keyword evidence="10" id="KW-1185">Reference proteome</keyword>
<keyword evidence="4 7" id="KW-1133">Transmembrane helix</keyword>
<proteinExistence type="inferred from homology"/>
<accession>A0A835WEW8</accession>
<reference evidence="9" key="1">
    <citation type="journal article" date="2020" name="bioRxiv">
        <title>Comparative genomics of Chlamydomonas.</title>
        <authorList>
            <person name="Craig R.J."/>
            <person name="Hasan A.R."/>
            <person name="Ness R.W."/>
            <person name="Keightley P.D."/>
        </authorList>
    </citation>
    <scope>NUCLEOTIDE SEQUENCE</scope>
    <source>
        <strain evidence="9">SAG 7.73</strain>
    </source>
</reference>
<comment type="similarity">
    <text evidence="2">Belongs to the MscS (TC 1.A.23) family.</text>
</comment>
<feature type="region of interest" description="Disordered" evidence="6">
    <location>
        <begin position="646"/>
        <end position="742"/>
    </location>
</feature>
<evidence type="ECO:0000313" key="9">
    <source>
        <dbReference type="EMBL" id="KAG2445860.1"/>
    </source>
</evidence>
<dbReference type="Proteomes" id="UP000650467">
    <property type="component" value="Unassembled WGS sequence"/>
</dbReference>
<dbReference type="SUPFAM" id="SSF47473">
    <property type="entry name" value="EF-hand"/>
    <property type="match status" value="1"/>
</dbReference>
<dbReference type="OrthoDB" id="544685at2759"/>